<dbReference type="AlphaFoldDB" id="A0A3R7IE37"/>
<reference evidence="2 3" key="1">
    <citation type="submission" date="2018-08" db="EMBL/GenBank/DDBJ databases">
        <title>Draft genome sequences of two Aspergillus turcosus clinical strains isolated from bronchoalveolar lavage fluid: one azole-susceptible and the other azole-resistant.</title>
        <authorList>
            <person name="Parent-Michaud M."/>
            <person name="Dufresne P.J."/>
            <person name="Fournier E."/>
            <person name="Martineau C."/>
            <person name="Moreira S."/>
            <person name="Perkins V."/>
            <person name="De Repentigny L."/>
            <person name="Dufresne S.F."/>
        </authorList>
    </citation>
    <scope>NUCLEOTIDE SEQUENCE [LARGE SCALE GENOMIC DNA]</scope>
    <source>
        <strain evidence="2">HMR AF 1038</strain>
    </source>
</reference>
<accession>A0A3R7IE37</accession>
<sequence>MPLASSAFAFPASALPAAQAVVAAATTFEVAHPRVAGLARDAVVEAARAFRKPPYARGNLTELAYYLYSGETKMNEGRLTCAGISSEWSRAGDGRIDFWVMEPKWGIELLRGNQPQVDQRRPSQWLAHHNDSSNTPSKLATPVKTKPSSATASARKRRSYSANTPPFADRFASATPSNLDVKGKRRASAVSTASKDVPSVSVVPSVSTEAKGKRSFSQLGEASPTDSKRFKRNAMDGEKLAWPVVKDEWNDRADGSIDMSTLSTPSGGDFNSSFNAHYWSPEKGTAEQEWGARRCRGSAHS</sequence>
<evidence type="ECO:0000313" key="3">
    <source>
        <dbReference type="Proteomes" id="UP000215289"/>
    </source>
</evidence>
<dbReference type="Proteomes" id="UP000215289">
    <property type="component" value="Unassembled WGS sequence"/>
</dbReference>
<evidence type="ECO:0000313" key="2">
    <source>
        <dbReference type="EMBL" id="RLL92900.1"/>
    </source>
</evidence>
<keyword evidence="3" id="KW-1185">Reference proteome</keyword>
<name>A0A3R7IE37_9EURO</name>
<proteinExistence type="predicted"/>
<dbReference type="OrthoDB" id="5429780at2759"/>
<feature type="region of interest" description="Disordered" evidence="1">
    <location>
        <begin position="282"/>
        <end position="301"/>
    </location>
</feature>
<dbReference type="EMBL" id="NIDN02000697">
    <property type="protein sequence ID" value="RLL92900.1"/>
    <property type="molecule type" value="Genomic_DNA"/>
</dbReference>
<protein>
    <submittedName>
        <fullName evidence="2">Uncharacterized protein</fullName>
    </submittedName>
</protein>
<evidence type="ECO:0000256" key="1">
    <source>
        <dbReference type="SAM" id="MobiDB-lite"/>
    </source>
</evidence>
<organism evidence="2 3">
    <name type="scientific">Aspergillus turcosus</name>
    <dbReference type="NCBI Taxonomy" id="1245748"/>
    <lineage>
        <taxon>Eukaryota</taxon>
        <taxon>Fungi</taxon>
        <taxon>Dikarya</taxon>
        <taxon>Ascomycota</taxon>
        <taxon>Pezizomycotina</taxon>
        <taxon>Eurotiomycetes</taxon>
        <taxon>Eurotiomycetidae</taxon>
        <taxon>Eurotiales</taxon>
        <taxon>Aspergillaceae</taxon>
        <taxon>Aspergillus</taxon>
        <taxon>Aspergillus subgen. Fumigati</taxon>
    </lineage>
</organism>
<comment type="caution">
    <text evidence="2">The sequence shown here is derived from an EMBL/GenBank/DDBJ whole genome shotgun (WGS) entry which is preliminary data.</text>
</comment>
<feature type="region of interest" description="Disordered" evidence="1">
    <location>
        <begin position="112"/>
        <end position="199"/>
    </location>
</feature>
<gene>
    <name evidence="2" type="ORF">CFD26_100632</name>
</gene>